<evidence type="ECO:0000256" key="3">
    <source>
        <dbReference type="ARBA" id="ARBA00022898"/>
    </source>
</evidence>
<dbReference type="PROSITE" id="PS00878">
    <property type="entry name" value="ODR_DC_2_1"/>
    <property type="match status" value="1"/>
</dbReference>
<feature type="binding site" evidence="5">
    <location>
        <position position="305"/>
    </location>
    <ligand>
        <name>substrate</name>
    </ligand>
</feature>
<dbReference type="Gene3D" id="2.40.37.10">
    <property type="entry name" value="Lyase, Ornithine Decarboxylase, Chain A, domain 1"/>
    <property type="match status" value="1"/>
</dbReference>
<evidence type="ECO:0000256" key="6">
    <source>
        <dbReference type="NCBIfam" id="TIGR01048"/>
    </source>
</evidence>
<keyword evidence="12" id="KW-1185">Reference proteome</keyword>
<name>A0A379MVS0_9BACT</name>
<feature type="modified residue" description="N6-(pyridoxal phosphate)lysine" evidence="5 7">
    <location>
        <position position="48"/>
    </location>
</feature>
<comment type="similarity">
    <text evidence="5">Belongs to the Orn/Lys/Arg decarboxylase class-II family. LysA subfamily.</text>
</comment>
<dbReference type="SUPFAM" id="SSF51419">
    <property type="entry name" value="PLP-binding barrel"/>
    <property type="match status" value="1"/>
</dbReference>
<dbReference type="InterPro" id="IPR022643">
    <property type="entry name" value="De-COase2_C"/>
</dbReference>
<dbReference type="HAMAP" id="MF_02120">
    <property type="entry name" value="LysA"/>
    <property type="match status" value="1"/>
</dbReference>
<gene>
    <name evidence="5 11" type="primary">lysA</name>
    <name evidence="11" type="ORF">NCTC11190_02211</name>
</gene>
<evidence type="ECO:0000256" key="1">
    <source>
        <dbReference type="ARBA" id="ARBA00001933"/>
    </source>
</evidence>
<dbReference type="PRINTS" id="PR01181">
    <property type="entry name" value="DAPDCRBXLASE"/>
</dbReference>
<dbReference type="STRING" id="880526.GCA_000427365_01607"/>
<dbReference type="SUPFAM" id="SSF50621">
    <property type="entry name" value="Alanine racemase C-terminal domain-like"/>
    <property type="match status" value="1"/>
</dbReference>
<dbReference type="OrthoDB" id="9802241at2"/>
<feature type="binding site" evidence="5">
    <location>
        <position position="268"/>
    </location>
    <ligand>
        <name>substrate</name>
    </ligand>
</feature>
<dbReference type="EMBL" id="UGVL01000001">
    <property type="protein sequence ID" value="SUE34970.1"/>
    <property type="molecule type" value="Genomic_DNA"/>
</dbReference>
<dbReference type="GO" id="GO:0030170">
    <property type="term" value="F:pyridoxal phosphate binding"/>
    <property type="evidence" value="ECO:0007669"/>
    <property type="project" value="UniProtKB-UniRule"/>
</dbReference>
<feature type="binding site" evidence="5">
    <location>
        <position position="340"/>
    </location>
    <ligand>
        <name>substrate</name>
    </ligand>
</feature>
<feature type="active site" description="Proton donor" evidence="7">
    <location>
        <position position="339"/>
    </location>
</feature>
<feature type="binding site" evidence="5">
    <location>
        <position position="227"/>
    </location>
    <ligand>
        <name>pyridoxal 5'-phosphate</name>
        <dbReference type="ChEBI" id="CHEBI:597326"/>
    </ligand>
</feature>
<feature type="binding site" evidence="5">
    <location>
        <position position="368"/>
    </location>
    <ligand>
        <name>substrate</name>
    </ligand>
</feature>
<protein>
    <recommendedName>
        <fullName evidence="5 6">Diaminopimelate decarboxylase</fullName>
        <shortName evidence="5">DAP decarboxylase</shortName>
        <shortName evidence="5">DAPDC</shortName>
        <ecNumber evidence="5 6">4.1.1.20</ecNumber>
    </recommendedName>
</protein>
<keyword evidence="5 8" id="KW-0457">Lysine biosynthesis</keyword>
<evidence type="ECO:0000256" key="8">
    <source>
        <dbReference type="RuleBase" id="RU003738"/>
    </source>
</evidence>
<reference evidence="11 12" key="1">
    <citation type="submission" date="2018-06" db="EMBL/GenBank/DDBJ databases">
        <authorList>
            <consortium name="Pathogen Informatics"/>
            <person name="Doyle S."/>
        </authorList>
    </citation>
    <scope>NUCLEOTIDE SEQUENCE [LARGE SCALE GENOMIC DNA]</scope>
    <source>
        <strain evidence="11 12">NCTC11190</strain>
    </source>
</reference>
<evidence type="ECO:0000313" key="12">
    <source>
        <dbReference type="Proteomes" id="UP000255233"/>
    </source>
</evidence>
<dbReference type="CDD" id="cd06828">
    <property type="entry name" value="PLPDE_III_DapDC"/>
    <property type="match status" value="1"/>
</dbReference>
<comment type="catalytic activity">
    <reaction evidence="5 8">
        <text>meso-2,6-diaminopimelate + H(+) = L-lysine + CO2</text>
        <dbReference type="Rhea" id="RHEA:15101"/>
        <dbReference type="ChEBI" id="CHEBI:15378"/>
        <dbReference type="ChEBI" id="CHEBI:16526"/>
        <dbReference type="ChEBI" id="CHEBI:32551"/>
        <dbReference type="ChEBI" id="CHEBI:57791"/>
        <dbReference type="EC" id="4.1.1.20"/>
    </reaction>
</comment>
<evidence type="ECO:0000256" key="7">
    <source>
        <dbReference type="PIRSR" id="PIRSR600183-50"/>
    </source>
</evidence>
<dbReference type="PRINTS" id="PR01179">
    <property type="entry name" value="ODADCRBXLASE"/>
</dbReference>
<dbReference type="InterPro" id="IPR022644">
    <property type="entry name" value="De-COase2_N"/>
</dbReference>
<dbReference type="Proteomes" id="UP000255233">
    <property type="component" value="Unassembled WGS sequence"/>
</dbReference>
<dbReference type="PANTHER" id="PTHR43727">
    <property type="entry name" value="DIAMINOPIMELATE DECARBOXYLASE"/>
    <property type="match status" value="1"/>
</dbReference>
<dbReference type="PANTHER" id="PTHR43727:SF2">
    <property type="entry name" value="GROUP IV DECARBOXYLASE"/>
    <property type="match status" value="1"/>
</dbReference>
<keyword evidence="4 5" id="KW-0456">Lyase</keyword>
<dbReference type="Pfam" id="PF00278">
    <property type="entry name" value="Orn_DAP_Arg_deC"/>
    <property type="match status" value="1"/>
</dbReference>
<feature type="domain" description="Orn/DAP/Arg decarboxylase 2 N-terminal" evidence="10">
    <location>
        <begin position="25"/>
        <end position="272"/>
    </location>
</feature>
<dbReference type="GO" id="GO:0009089">
    <property type="term" value="P:lysine biosynthetic process via diaminopimelate"/>
    <property type="evidence" value="ECO:0007669"/>
    <property type="project" value="UniProtKB-UniRule"/>
</dbReference>
<dbReference type="AlphaFoldDB" id="A0A379MVS0"/>
<dbReference type="InterPro" id="IPR002986">
    <property type="entry name" value="DAP_deCOOHase_LysA"/>
</dbReference>
<keyword evidence="2 5" id="KW-0210">Decarboxylase</keyword>
<evidence type="ECO:0000259" key="10">
    <source>
        <dbReference type="Pfam" id="PF02784"/>
    </source>
</evidence>
<dbReference type="UniPathway" id="UPA00034">
    <property type="reaction ID" value="UER00027"/>
</dbReference>
<comment type="subunit">
    <text evidence="5">Homodimer.</text>
</comment>
<proteinExistence type="inferred from homology"/>
<feature type="domain" description="Orn/DAP/Arg decarboxylase 2 C-terminal" evidence="9">
    <location>
        <begin position="17"/>
        <end position="366"/>
    </location>
</feature>
<dbReference type="FunFam" id="3.20.20.10:FF:000003">
    <property type="entry name" value="Diaminopimelate decarboxylase"/>
    <property type="match status" value="1"/>
</dbReference>
<comment type="pathway">
    <text evidence="5 8">Amino-acid biosynthesis; L-lysine biosynthesis via DAP pathway; L-lysine from DL-2,6-diaminopimelate: step 1/1.</text>
</comment>
<dbReference type="InterPro" id="IPR022653">
    <property type="entry name" value="De-COase2_pyr-phos_BS"/>
</dbReference>
<dbReference type="Pfam" id="PF02784">
    <property type="entry name" value="Orn_Arg_deC_N"/>
    <property type="match status" value="1"/>
</dbReference>
<dbReference type="GO" id="GO:0008836">
    <property type="term" value="F:diaminopimelate decarboxylase activity"/>
    <property type="evidence" value="ECO:0007669"/>
    <property type="project" value="UniProtKB-UniRule"/>
</dbReference>
<evidence type="ECO:0000259" key="9">
    <source>
        <dbReference type="Pfam" id="PF00278"/>
    </source>
</evidence>
<dbReference type="InterPro" id="IPR009006">
    <property type="entry name" value="Ala_racemase/Decarboxylase_C"/>
</dbReference>
<accession>A0A379MVS0</accession>
<evidence type="ECO:0000256" key="4">
    <source>
        <dbReference type="ARBA" id="ARBA00023239"/>
    </source>
</evidence>
<keyword evidence="3 5" id="KW-0663">Pyridoxal phosphate</keyword>
<dbReference type="Gene3D" id="3.20.20.10">
    <property type="entry name" value="Alanine racemase"/>
    <property type="match status" value="1"/>
</dbReference>
<keyword evidence="5" id="KW-0028">Amino-acid biosynthesis</keyword>
<feature type="binding site" evidence="5">
    <location>
        <begin position="265"/>
        <end position="268"/>
    </location>
    <ligand>
        <name>pyridoxal 5'-phosphate</name>
        <dbReference type="ChEBI" id="CHEBI:597326"/>
    </ligand>
</feature>
<evidence type="ECO:0000256" key="5">
    <source>
        <dbReference type="HAMAP-Rule" id="MF_02120"/>
    </source>
</evidence>
<dbReference type="RefSeq" id="WP_037291740.1">
    <property type="nucleotide sequence ID" value="NZ_UGVL01000001.1"/>
</dbReference>
<sequence length="390" mass="43188">MPKYTIVPGTEVPQTPFYYYDLDLLRRTLKTAADEAGKYGYRIHYALKANVEPRILAEIQRAGLGADCVSGYEVRCAVENGFAPQQIVFAGVGKSDREIEYAIRAGIFAFNCESLQELEVIDELAAKQGKVVNAALRINPNVQPDTHKYISTGQSESKFGISYTEVDAALAKLHELEHIRIVGLHFHIGSQIRKMESFAELARRVNEIAEWFESKGVELKHLNMGGGLGIDYGDPDAEPVPDFAGYFRTFRDNLRVREGQTVHFELGRSIVAQCGELITRVLYTKTTAGGAHFAITDAGMTELIRPALYSAHHRIENLTAEADRQPRPTGLYSIAGPICESSDVFARDIEFPESRRGDVLSIRSTGAYGSIMASNYNMRPIAPSLFSDGE</sequence>
<feature type="binding site" evidence="5">
    <location>
        <position position="309"/>
    </location>
    <ligand>
        <name>substrate</name>
    </ligand>
</feature>
<evidence type="ECO:0000313" key="11">
    <source>
        <dbReference type="EMBL" id="SUE34970.1"/>
    </source>
</evidence>
<dbReference type="InterPro" id="IPR029066">
    <property type="entry name" value="PLP-binding_barrel"/>
</dbReference>
<evidence type="ECO:0000256" key="2">
    <source>
        <dbReference type="ARBA" id="ARBA00022793"/>
    </source>
</evidence>
<comment type="function">
    <text evidence="5">Specifically catalyzes the decarboxylation of meso-diaminopimelate (meso-DAP) to L-lysine.</text>
</comment>
<comment type="cofactor">
    <cofactor evidence="1 5 7 8">
        <name>pyridoxal 5'-phosphate</name>
        <dbReference type="ChEBI" id="CHEBI:597326"/>
    </cofactor>
</comment>
<dbReference type="InterPro" id="IPR000183">
    <property type="entry name" value="Orn/DAP/Arg_de-COase"/>
</dbReference>
<dbReference type="EC" id="4.1.1.20" evidence="5 6"/>
<organism evidence="11 12">
    <name type="scientific">Rikenella microfusus</name>
    <dbReference type="NCBI Taxonomy" id="28139"/>
    <lineage>
        <taxon>Bacteria</taxon>
        <taxon>Pseudomonadati</taxon>
        <taxon>Bacteroidota</taxon>
        <taxon>Bacteroidia</taxon>
        <taxon>Bacteroidales</taxon>
        <taxon>Rikenellaceae</taxon>
        <taxon>Rikenella</taxon>
    </lineage>
</organism>
<dbReference type="NCBIfam" id="TIGR01048">
    <property type="entry name" value="lysA"/>
    <property type="match status" value="1"/>
</dbReference>
<feature type="binding site" evidence="5">
    <location>
        <position position="368"/>
    </location>
    <ligand>
        <name>pyridoxal 5'-phosphate</name>
        <dbReference type="ChEBI" id="CHEBI:597326"/>
    </ligand>
</feature>